<dbReference type="OrthoDB" id="5410873at2759"/>
<protein>
    <recommendedName>
        <fullName evidence="1">F-box domain-containing protein</fullName>
    </recommendedName>
</protein>
<gene>
    <name evidence="3" type="primary">20347657</name>
    <name evidence="2" type="ORF">GGTG_07199</name>
</gene>
<dbReference type="SUPFAM" id="SSF81383">
    <property type="entry name" value="F-box domain"/>
    <property type="match status" value="1"/>
</dbReference>
<feature type="domain" description="F-box" evidence="1">
    <location>
        <begin position="3"/>
        <end position="50"/>
    </location>
</feature>
<dbReference type="AlphaFoldDB" id="J3P103"/>
<accession>J3P103</accession>
<keyword evidence="4" id="KW-1185">Reference proteome</keyword>
<evidence type="ECO:0000313" key="3">
    <source>
        <dbReference type="EnsemblFungi" id="EJT77287"/>
    </source>
</evidence>
<evidence type="ECO:0000313" key="4">
    <source>
        <dbReference type="Proteomes" id="UP000006039"/>
    </source>
</evidence>
<sequence length="421" mass="46827">MSANLLGKLPLELLLKIYSSLDLNDQVRFSSAARHLREIAIHQGHLFRAISVAIRDEVASISALVVAKRDCDCGQASADDEGLEDDDSDDPTLPDMALTLIRISSPQDGTRFPGLEKLVIQFPDTVAFGPHHESLYFGRNRHKDGLERLSRANDHMVDLVLGTLADPEHPTPHVKALSILHLPPVVISEIGRYELNLVLSRVDSFKLSIFGEECILSQDNYRNFFNHFPSGIFDQLSSVKSLKFHGSPHAPLGILDSNYEGLEQTPPLPDALARSVFHMPFLEKLELSNVAIGQQLENLFYNYSKDPRKKALSLRPANVCADAASAYTWARFFSRLVELRVVIHRFELVAKGDSTEALKRDDYTQYKVAEFFTNFSPTPTPSWRRTPRSRRLIEGEDQAAYDAFMATVKVAAAAAAAAAAS</sequence>
<dbReference type="VEuPathDB" id="FungiDB:GGTG_07199"/>
<dbReference type="EMBL" id="GL385397">
    <property type="protein sequence ID" value="EJT77287.1"/>
    <property type="molecule type" value="Genomic_DNA"/>
</dbReference>
<dbReference type="InterPro" id="IPR036047">
    <property type="entry name" value="F-box-like_dom_sf"/>
</dbReference>
<dbReference type="eggNOG" id="ENOG502SPPW">
    <property type="taxonomic scope" value="Eukaryota"/>
</dbReference>
<reference evidence="3" key="4">
    <citation type="journal article" date="2015" name="G3 (Bethesda)">
        <title>Genome sequences of three phytopathogenic species of the Magnaporthaceae family of fungi.</title>
        <authorList>
            <person name="Okagaki L.H."/>
            <person name="Nunes C.C."/>
            <person name="Sailsbery J."/>
            <person name="Clay B."/>
            <person name="Brown D."/>
            <person name="John T."/>
            <person name="Oh Y."/>
            <person name="Young N."/>
            <person name="Fitzgerald M."/>
            <person name="Haas B.J."/>
            <person name="Zeng Q."/>
            <person name="Young S."/>
            <person name="Adiconis X."/>
            <person name="Fan L."/>
            <person name="Levin J.Z."/>
            <person name="Mitchell T.K."/>
            <person name="Okubara P.A."/>
            <person name="Farman M.L."/>
            <person name="Kohn L.M."/>
            <person name="Birren B."/>
            <person name="Ma L.-J."/>
            <person name="Dean R.A."/>
        </authorList>
    </citation>
    <scope>NUCLEOTIDE SEQUENCE</scope>
    <source>
        <strain evidence="3">R3-111a-1</strain>
    </source>
</reference>
<dbReference type="EnsemblFungi" id="EJT77287">
    <property type="protein sequence ID" value="EJT77287"/>
    <property type="gene ID" value="GGTG_07199"/>
</dbReference>
<dbReference type="Proteomes" id="UP000006039">
    <property type="component" value="Unassembled WGS sequence"/>
</dbReference>
<dbReference type="InterPro" id="IPR001810">
    <property type="entry name" value="F-box_dom"/>
</dbReference>
<dbReference type="PROSITE" id="PS50181">
    <property type="entry name" value="FBOX"/>
    <property type="match status" value="1"/>
</dbReference>
<reference evidence="2" key="3">
    <citation type="submission" date="2010-09" db="EMBL/GenBank/DDBJ databases">
        <title>Annotation of Gaeumannomyces graminis var. tritici R3-111a-1.</title>
        <authorList>
            <consortium name="The Broad Institute Genome Sequencing Platform"/>
            <person name="Ma L.-J."/>
            <person name="Dead R."/>
            <person name="Young S.K."/>
            <person name="Zeng Q."/>
            <person name="Gargeya S."/>
            <person name="Fitzgerald M."/>
            <person name="Haas B."/>
            <person name="Abouelleil A."/>
            <person name="Alvarado L."/>
            <person name="Arachchi H.M."/>
            <person name="Berlin A."/>
            <person name="Brown A."/>
            <person name="Chapman S.B."/>
            <person name="Chen Z."/>
            <person name="Dunbar C."/>
            <person name="Freedman E."/>
            <person name="Gearin G."/>
            <person name="Gellesch M."/>
            <person name="Goldberg J."/>
            <person name="Griggs A."/>
            <person name="Gujja S."/>
            <person name="Heiman D."/>
            <person name="Howarth C."/>
            <person name="Larson L."/>
            <person name="Lui A."/>
            <person name="MacDonald P.J.P."/>
            <person name="Mehta T."/>
            <person name="Montmayeur A."/>
            <person name="Murphy C."/>
            <person name="Neiman D."/>
            <person name="Pearson M."/>
            <person name="Priest M."/>
            <person name="Roberts A."/>
            <person name="Saif S."/>
            <person name="Shea T."/>
            <person name="Shenoy N."/>
            <person name="Sisk P."/>
            <person name="Stolte C."/>
            <person name="Sykes S."/>
            <person name="Yandava C."/>
            <person name="Wortman J."/>
            <person name="Nusbaum C."/>
            <person name="Birren B."/>
        </authorList>
    </citation>
    <scope>NUCLEOTIDE SEQUENCE</scope>
    <source>
        <strain evidence="2">R3-111a-1</strain>
    </source>
</reference>
<name>J3P103_GAET3</name>
<dbReference type="GeneID" id="20347657"/>
<dbReference type="RefSeq" id="XP_009223287.1">
    <property type="nucleotide sequence ID" value="XM_009225023.1"/>
</dbReference>
<evidence type="ECO:0000259" key="1">
    <source>
        <dbReference type="PROSITE" id="PS50181"/>
    </source>
</evidence>
<reference evidence="2" key="2">
    <citation type="submission" date="2010-07" db="EMBL/GenBank/DDBJ databases">
        <authorList>
            <consortium name="The Broad Institute Genome Sequencing Platform"/>
            <consortium name="Broad Institute Genome Sequencing Center for Infectious Disease"/>
            <person name="Ma L.-J."/>
            <person name="Dead R."/>
            <person name="Young S."/>
            <person name="Zeng Q."/>
            <person name="Koehrsen M."/>
            <person name="Alvarado L."/>
            <person name="Berlin A."/>
            <person name="Chapman S.B."/>
            <person name="Chen Z."/>
            <person name="Freedman E."/>
            <person name="Gellesch M."/>
            <person name="Goldberg J."/>
            <person name="Griggs A."/>
            <person name="Gujja S."/>
            <person name="Heilman E.R."/>
            <person name="Heiman D."/>
            <person name="Hepburn T."/>
            <person name="Howarth C."/>
            <person name="Jen D."/>
            <person name="Larson L."/>
            <person name="Mehta T."/>
            <person name="Neiman D."/>
            <person name="Pearson M."/>
            <person name="Roberts A."/>
            <person name="Saif S."/>
            <person name="Shea T."/>
            <person name="Shenoy N."/>
            <person name="Sisk P."/>
            <person name="Stolte C."/>
            <person name="Sykes S."/>
            <person name="Walk T."/>
            <person name="White J."/>
            <person name="Yandava C."/>
            <person name="Haas B."/>
            <person name="Nusbaum C."/>
            <person name="Birren B."/>
        </authorList>
    </citation>
    <scope>NUCLEOTIDE SEQUENCE</scope>
    <source>
        <strain evidence="2">R3-111a-1</strain>
    </source>
</reference>
<dbReference type="HOGENOM" id="CLU_657284_0_0_1"/>
<evidence type="ECO:0000313" key="2">
    <source>
        <dbReference type="EMBL" id="EJT77287.1"/>
    </source>
</evidence>
<proteinExistence type="predicted"/>
<organism evidence="2">
    <name type="scientific">Gaeumannomyces tritici (strain R3-111a-1)</name>
    <name type="common">Wheat and barley take-all root rot fungus</name>
    <name type="synonym">Gaeumannomyces graminis var. tritici</name>
    <dbReference type="NCBI Taxonomy" id="644352"/>
    <lineage>
        <taxon>Eukaryota</taxon>
        <taxon>Fungi</taxon>
        <taxon>Dikarya</taxon>
        <taxon>Ascomycota</taxon>
        <taxon>Pezizomycotina</taxon>
        <taxon>Sordariomycetes</taxon>
        <taxon>Sordariomycetidae</taxon>
        <taxon>Magnaporthales</taxon>
        <taxon>Magnaporthaceae</taxon>
        <taxon>Gaeumannomyces</taxon>
    </lineage>
</organism>
<reference evidence="4" key="1">
    <citation type="submission" date="2010-07" db="EMBL/GenBank/DDBJ databases">
        <title>The genome sequence of Gaeumannomyces graminis var. tritici strain R3-111a-1.</title>
        <authorList>
            <consortium name="The Broad Institute Genome Sequencing Platform"/>
            <person name="Ma L.-J."/>
            <person name="Dead R."/>
            <person name="Young S."/>
            <person name="Zeng Q."/>
            <person name="Koehrsen M."/>
            <person name="Alvarado L."/>
            <person name="Berlin A."/>
            <person name="Chapman S.B."/>
            <person name="Chen Z."/>
            <person name="Freedman E."/>
            <person name="Gellesch M."/>
            <person name="Goldberg J."/>
            <person name="Griggs A."/>
            <person name="Gujja S."/>
            <person name="Heilman E.R."/>
            <person name="Heiman D."/>
            <person name="Hepburn T."/>
            <person name="Howarth C."/>
            <person name="Jen D."/>
            <person name="Larson L."/>
            <person name="Mehta T."/>
            <person name="Neiman D."/>
            <person name="Pearson M."/>
            <person name="Roberts A."/>
            <person name="Saif S."/>
            <person name="Shea T."/>
            <person name="Shenoy N."/>
            <person name="Sisk P."/>
            <person name="Stolte C."/>
            <person name="Sykes S."/>
            <person name="Walk T."/>
            <person name="White J."/>
            <person name="Yandava C."/>
            <person name="Haas B."/>
            <person name="Nusbaum C."/>
            <person name="Birren B."/>
        </authorList>
    </citation>
    <scope>NUCLEOTIDE SEQUENCE [LARGE SCALE GENOMIC DNA]</scope>
    <source>
        <strain evidence="4">R3-111a-1</strain>
    </source>
</reference>
<reference evidence="3" key="5">
    <citation type="submission" date="2018-04" db="UniProtKB">
        <authorList>
            <consortium name="EnsemblFungi"/>
        </authorList>
    </citation>
    <scope>IDENTIFICATION</scope>
    <source>
        <strain evidence="3">R3-111a-1</strain>
    </source>
</reference>